<dbReference type="AlphaFoldDB" id="A0A835KHD1"/>
<evidence type="ECO:0000313" key="1">
    <source>
        <dbReference type="EMBL" id="KAF8725947.1"/>
    </source>
</evidence>
<organism evidence="1 2">
    <name type="scientific">Digitaria exilis</name>
    <dbReference type="NCBI Taxonomy" id="1010633"/>
    <lineage>
        <taxon>Eukaryota</taxon>
        <taxon>Viridiplantae</taxon>
        <taxon>Streptophyta</taxon>
        <taxon>Embryophyta</taxon>
        <taxon>Tracheophyta</taxon>
        <taxon>Spermatophyta</taxon>
        <taxon>Magnoliopsida</taxon>
        <taxon>Liliopsida</taxon>
        <taxon>Poales</taxon>
        <taxon>Poaceae</taxon>
        <taxon>PACMAD clade</taxon>
        <taxon>Panicoideae</taxon>
        <taxon>Panicodae</taxon>
        <taxon>Paniceae</taxon>
        <taxon>Anthephorinae</taxon>
        <taxon>Digitaria</taxon>
    </lineage>
</organism>
<protein>
    <submittedName>
        <fullName evidence="1">Uncharacterized protein</fullName>
    </submittedName>
</protein>
<evidence type="ECO:0000313" key="2">
    <source>
        <dbReference type="Proteomes" id="UP000636709"/>
    </source>
</evidence>
<sequence length="157" mass="18049">MKGEIMVGHIDRIFKHGMFLKSGPFDSIFMAEKSMSDYKYIGGENLMFMNEHSKLEKDTIVRFKVLGFRWMEADRKFQLLATIAGDFELIPQVNCGSDVHCLLDCWWMGGCYVLELTLQYVICSIVPRHGRCLLRGNVGYRCQCHLAPRFNKSVGVL</sequence>
<reference evidence="1" key="1">
    <citation type="submission" date="2020-07" db="EMBL/GenBank/DDBJ databases">
        <title>Genome sequence and genetic diversity analysis of an under-domesticated orphan crop, white fonio (Digitaria exilis).</title>
        <authorList>
            <person name="Bennetzen J.L."/>
            <person name="Chen S."/>
            <person name="Ma X."/>
            <person name="Wang X."/>
            <person name="Yssel A.E.J."/>
            <person name="Chaluvadi S.R."/>
            <person name="Johnson M."/>
            <person name="Gangashetty P."/>
            <person name="Hamidou F."/>
            <person name="Sanogo M.D."/>
            <person name="Zwaenepoel A."/>
            <person name="Wallace J."/>
            <person name="Van De Peer Y."/>
            <person name="Van Deynze A."/>
        </authorList>
    </citation>
    <scope>NUCLEOTIDE SEQUENCE</scope>
    <source>
        <tissue evidence="1">Leaves</tissue>
    </source>
</reference>
<accession>A0A835KHD1</accession>
<dbReference type="EMBL" id="JACEFO010001653">
    <property type="protein sequence ID" value="KAF8725947.1"/>
    <property type="molecule type" value="Genomic_DNA"/>
</dbReference>
<comment type="caution">
    <text evidence="1">The sequence shown here is derived from an EMBL/GenBank/DDBJ whole genome shotgun (WGS) entry which is preliminary data.</text>
</comment>
<proteinExistence type="predicted"/>
<dbReference type="InterPro" id="IPR012340">
    <property type="entry name" value="NA-bd_OB-fold"/>
</dbReference>
<dbReference type="Proteomes" id="UP000636709">
    <property type="component" value="Unassembled WGS sequence"/>
</dbReference>
<gene>
    <name evidence="1" type="ORF">HU200_020523</name>
</gene>
<name>A0A835KHD1_9POAL</name>
<dbReference type="OrthoDB" id="1162399at2759"/>
<dbReference type="SUPFAM" id="SSF50249">
    <property type="entry name" value="Nucleic acid-binding proteins"/>
    <property type="match status" value="1"/>
</dbReference>
<dbReference type="Gene3D" id="2.40.50.140">
    <property type="entry name" value="Nucleic acid-binding proteins"/>
    <property type="match status" value="1"/>
</dbReference>
<keyword evidence="2" id="KW-1185">Reference proteome</keyword>